<dbReference type="SUPFAM" id="SSF46785">
    <property type="entry name" value="Winged helix' DNA-binding domain"/>
    <property type="match status" value="1"/>
</dbReference>
<keyword evidence="3" id="KW-0804">Transcription</keyword>
<dbReference type="InterPro" id="IPR001034">
    <property type="entry name" value="DeoR_HTH"/>
</dbReference>
<dbReference type="Pfam" id="PF00455">
    <property type="entry name" value="DeoRC"/>
    <property type="match status" value="1"/>
</dbReference>
<dbReference type="PANTHER" id="PTHR30363:SF44">
    <property type="entry name" value="AGA OPERON TRANSCRIPTIONAL REPRESSOR-RELATED"/>
    <property type="match status" value="1"/>
</dbReference>
<comment type="caution">
    <text evidence="5">The sequence shown here is derived from an EMBL/GenBank/DDBJ whole genome shotgun (WGS) entry which is preliminary data.</text>
</comment>
<dbReference type="GO" id="GO:0003677">
    <property type="term" value="F:DNA binding"/>
    <property type="evidence" value="ECO:0007669"/>
    <property type="project" value="UniProtKB-KW"/>
</dbReference>
<dbReference type="PROSITE" id="PS00894">
    <property type="entry name" value="HTH_DEOR_1"/>
    <property type="match status" value="1"/>
</dbReference>
<dbReference type="GO" id="GO:0003700">
    <property type="term" value="F:DNA-binding transcription factor activity"/>
    <property type="evidence" value="ECO:0007669"/>
    <property type="project" value="InterPro"/>
</dbReference>
<accession>A0A2T3NWY0</accession>
<evidence type="ECO:0000259" key="4">
    <source>
        <dbReference type="PROSITE" id="PS51000"/>
    </source>
</evidence>
<evidence type="ECO:0000256" key="3">
    <source>
        <dbReference type="ARBA" id="ARBA00023163"/>
    </source>
</evidence>
<evidence type="ECO:0000256" key="1">
    <source>
        <dbReference type="ARBA" id="ARBA00023015"/>
    </source>
</evidence>
<dbReference type="InterPro" id="IPR037171">
    <property type="entry name" value="NagB/RpiA_transferase-like"/>
</dbReference>
<keyword evidence="1" id="KW-0805">Transcription regulation</keyword>
<organism evidence="5 6">
    <name type="scientific">Photobacterium sanctipauli</name>
    <dbReference type="NCBI Taxonomy" id="1342794"/>
    <lineage>
        <taxon>Bacteria</taxon>
        <taxon>Pseudomonadati</taxon>
        <taxon>Pseudomonadota</taxon>
        <taxon>Gammaproteobacteria</taxon>
        <taxon>Vibrionales</taxon>
        <taxon>Vibrionaceae</taxon>
        <taxon>Photobacterium</taxon>
    </lineage>
</organism>
<evidence type="ECO:0000313" key="6">
    <source>
        <dbReference type="Proteomes" id="UP000241771"/>
    </source>
</evidence>
<dbReference type="Gene3D" id="1.10.10.10">
    <property type="entry name" value="Winged helix-like DNA-binding domain superfamily/Winged helix DNA-binding domain"/>
    <property type="match status" value="1"/>
</dbReference>
<dbReference type="Gene3D" id="3.40.50.1360">
    <property type="match status" value="1"/>
</dbReference>
<dbReference type="InterPro" id="IPR018356">
    <property type="entry name" value="Tscrpt_reg_HTH_DeoR_CS"/>
</dbReference>
<evidence type="ECO:0000256" key="2">
    <source>
        <dbReference type="ARBA" id="ARBA00023125"/>
    </source>
</evidence>
<dbReference type="RefSeq" id="WP_036822495.1">
    <property type="nucleotide sequence ID" value="NZ_JGVO01000404.1"/>
</dbReference>
<dbReference type="AlphaFoldDB" id="A0A2T3NWY0"/>
<protein>
    <submittedName>
        <fullName evidence="5">DeoR/GlpR transcriptional regulator</fullName>
    </submittedName>
</protein>
<dbReference type="SMART" id="SM00420">
    <property type="entry name" value="HTH_DEOR"/>
    <property type="match status" value="1"/>
</dbReference>
<dbReference type="PRINTS" id="PR00037">
    <property type="entry name" value="HTHLACR"/>
</dbReference>
<dbReference type="InterPro" id="IPR036388">
    <property type="entry name" value="WH-like_DNA-bd_sf"/>
</dbReference>
<evidence type="ECO:0000313" key="5">
    <source>
        <dbReference type="EMBL" id="PSW20803.1"/>
    </source>
</evidence>
<proteinExistence type="predicted"/>
<name>A0A2T3NWY0_9GAMM</name>
<dbReference type="SUPFAM" id="SSF100950">
    <property type="entry name" value="NagB/RpiA/CoA transferase-like"/>
    <property type="match status" value="1"/>
</dbReference>
<keyword evidence="6" id="KW-1185">Reference proteome</keyword>
<gene>
    <name evidence="5" type="ORF">C9I98_08165</name>
</gene>
<dbReference type="EMBL" id="PYMA01000003">
    <property type="protein sequence ID" value="PSW20803.1"/>
    <property type="molecule type" value="Genomic_DNA"/>
</dbReference>
<keyword evidence="2" id="KW-0238">DNA-binding</keyword>
<dbReference type="Proteomes" id="UP000241771">
    <property type="component" value="Unassembled WGS sequence"/>
</dbReference>
<dbReference type="PROSITE" id="PS51000">
    <property type="entry name" value="HTH_DEOR_2"/>
    <property type="match status" value="1"/>
</dbReference>
<dbReference type="PANTHER" id="PTHR30363">
    <property type="entry name" value="HTH-TYPE TRANSCRIPTIONAL REGULATOR SRLR-RELATED"/>
    <property type="match status" value="1"/>
</dbReference>
<reference evidence="5 6" key="1">
    <citation type="submission" date="2018-01" db="EMBL/GenBank/DDBJ databases">
        <title>Whole genome sequencing of Histamine producing bacteria.</title>
        <authorList>
            <person name="Butler K."/>
        </authorList>
    </citation>
    <scope>NUCLEOTIDE SEQUENCE [LARGE SCALE GENOMIC DNA]</scope>
    <source>
        <strain evidence="5 6">DSM 100436</strain>
    </source>
</reference>
<feature type="domain" description="HTH deoR-type" evidence="4">
    <location>
        <begin position="3"/>
        <end position="58"/>
    </location>
</feature>
<dbReference type="InterPro" id="IPR036390">
    <property type="entry name" value="WH_DNA-bd_sf"/>
</dbReference>
<dbReference type="InterPro" id="IPR050313">
    <property type="entry name" value="Carb_Metab_HTH_regulators"/>
</dbReference>
<dbReference type="OrthoDB" id="6846621at2"/>
<dbReference type="Pfam" id="PF08220">
    <property type="entry name" value="HTH_DeoR"/>
    <property type="match status" value="1"/>
</dbReference>
<dbReference type="InterPro" id="IPR014036">
    <property type="entry name" value="DeoR-like_C"/>
</dbReference>
<dbReference type="SMART" id="SM01134">
    <property type="entry name" value="DeoRC"/>
    <property type="match status" value="1"/>
</dbReference>
<sequence>MVLSSRANEILDMVNKFGQVSASDLAQSLTVSVETIRRDLKKLDERGELTRVHGGAVSKQYQDAGTSFNRRANSNVEAKQALVNKALSYFYEGAVIGLDASTSSWLVAQAMPDRKCTVVTHSQNNIAVLADKNNINVICLGGHYSKKHNAFYGQLTKQALSTMSLDFSVISCSGYGPGIGVWDSNEYNCEVKQALIASADTCILIADKTKLNKKSLIKVCDMESISVVVTN</sequence>